<dbReference type="CDD" id="cd12117">
    <property type="entry name" value="A_NRPS_Srf_like"/>
    <property type="match status" value="2"/>
</dbReference>
<comment type="caution">
    <text evidence="8">The sequence shown here is derived from an EMBL/GenBank/DDBJ whole genome shotgun (WGS) entry which is preliminary data.</text>
</comment>
<gene>
    <name evidence="8" type="primary">dltA_2</name>
    <name evidence="8" type="ORF">ACRB68_10700</name>
</gene>
<dbReference type="Gene3D" id="2.30.38.10">
    <property type="entry name" value="Luciferase, Domain 3"/>
    <property type="match status" value="1"/>
</dbReference>
<dbReference type="PANTHER" id="PTHR45527:SF1">
    <property type="entry name" value="FATTY ACID SYNTHASE"/>
    <property type="match status" value="1"/>
</dbReference>
<dbReference type="GO" id="GO:0043041">
    <property type="term" value="P:amino acid activation for nonribosomal peptide biosynthetic process"/>
    <property type="evidence" value="ECO:0007669"/>
    <property type="project" value="TreeGrafter"/>
</dbReference>
<feature type="domain" description="Carrier" evidence="7">
    <location>
        <begin position="943"/>
        <end position="1017"/>
    </location>
</feature>
<dbReference type="InterPro" id="IPR010071">
    <property type="entry name" value="AA_adenyl_dom"/>
</dbReference>
<dbReference type="InterPro" id="IPR025110">
    <property type="entry name" value="AMP-bd_C"/>
</dbReference>
<dbReference type="InterPro" id="IPR020845">
    <property type="entry name" value="AMP-binding_CS"/>
</dbReference>
<dbReference type="InterPro" id="IPR045851">
    <property type="entry name" value="AMP-bd_C_sf"/>
</dbReference>
<dbReference type="NCBIfam" id="TIGR01733">
    <property type="entry name" value="AA-adenyl-dom"/>
    <property type="match status" value="3"/>
</dbReference>
<dbReference type="Pfam" id="PF13193">
    <property type="entry name" value="AMP-binding_C"/>
    <property type="match status" value="3"/>
</dbReference>
<dbReference type="Pfam" id="PF00668">
    <property type="entry name" value="Condensation"/>
    <property type="match status" value="5"/>
</dbReference>
<dbReference type="SMART" id="SM00823">
    <property type="entry name" value="PKS_PP"/>
    <property type="match status" value="3"/>
</dbReference>
<dbReference type="InterPro" id="IPR000873">
    <property type="entry name" value="AMP-dep_synth/lig_dom"/>
</dbReference>
<dbReference type="InterPro" id="IPR010060">
    <property type="entry name" value="NRPS_synth"/>
</dbReference>
<evidence type="ECO:0000256" key="2">
    <source>
        <dbReference type="ARBA" id="ARBA00006432"/>
    </source>
</evidence>
<dbReference type="GO" id="GO:0044550">
    <property type="term" value="P:secondary metabolite biosynthetic process"/>
    <property type="evidence" value="ECO:0007669"/>
    <property type="project" value="TreeGrafter"/>
</dbReference>
<keyword evidence="8" id="KW-0436">Ligase</keyword>
<dbReference type="Gene3D" id="3.30.559.10">
    <property type="entry name" value="Chloramphenicol acetyltransferase-like domain"/>
    <property type="match status" value="6"/>
</dbReference>
<dbReference type="NCBIfam" id="NF003417">
    <property type="entry name" value="PRK04813.1"/>
    <property type="match status" value="5"/>
</dbReference>
<comment type="similarity">
    <text evidence="2">Belongs to the ATP-dependent AMP-binding enzyme family.</text>
</comment>
<dbReference type="GO" id="GO:0005737">
    <property type="term" value="C:cytoplasm"/>
    <property type="evidence" value="ECO:0007669"/>
    <property type="project" value="TreeGrafter"/>
</dbReference>
<dbReference type="GO" id="GO:0008610">
    <property type="term" value="P:lipid biosynthetic process"/>
    <property type="evidence" value="ECO:0007669"/>
    <property type="project" value="UniProtKB-ARBA"/>
</dbReference>
<sequence>MAQLEVEDLWPLSPLQEGLLFHALYGERDSDGYTLQAVLELDGPLDPAVLRESMAVLLERHANLRAGFRQPAALDQPVQVIAKRVEPPWTQADLSGLAAPAAEAEAARLAAAEHARRFDPAVPPLLRLLLVRFGERRHRLVLSIHHILLDGWSLSVLLRELFAVYRDGGSAAGLGPVRPYRDYLAWLNAQDRDSAREAWLRELAGADEPTLVAPAEAAPGRAAAAQAAAVEPGRVRFTVTPGLTAALRATAREHGLTLNTVVQGAWAMLVGRLAGRRDVVLGAMVAGRPPELPGVDRMLGLFVNTVPVRVALDPGRPAADVLAELQDRQAALMAHQYLGLAEIQRFAGPGATFDTLFAYESYPGGGPGGDDGGLRVTPAIGGLEATHYPLSLTVLPGESLGFRLTYRPDVVAEDTAEGCARWLTRLLEQLAERPDAPVGAFGVLDEADRTTILRDWNDTAVPGGPRTLVEAFAERVRAHPGAVAVTGPDARFTYAELDAAADRVAARLAAAGVGAGDRVGVVLGRSAALVSVLLGVVKAGAAYVPVDPEWPAARAERVLAEAGPAVVVDEGWEFGGGSPAPSAAEVHPDDLAYVMFTSGSTGVPKGVAVTHAGVVALAADRAWTSAERVLFHAPHAFDASTWELWVPLLSGGTVVVAPPGRMDASVLAGLVAEHELTAVHVTAGLFGALAEEAPGCFAGLAEVLTGGDAVSAAAVERVMEACPSLSVRELYGPTEITMCATSFALQPGERVPRVLPIGRPLDGTRAYVLDGFLQPVPVGVVGELYLAGTGVARGYWDRPGPTAERFTASPFGPGRMYRTGDLARWTPEGELVFAGRTDDQVKIRGYRVEPGEVEAVLAMSAGVTDALALVREDRPGHKRLVAYVVGGPELDPAVVREFAAGLLPDYMVPAAVVRLDELPLTANGKIDRAALPAPGFAGTEGRAPANATEATLCELFAGVLRLEKVGVDDGFFDLGGDSIMSMQLVARARKAGIVITAQDVFELKTPANLAVAAAGTESPEPEPARADEGSIPLTPAMHWVAERAGRAGLDRFAQSALARVPAGLDRTALEGALRAVAAHHQTLRARLVATPADRPAEWRLEVGEEVPGDLLARVDATGLDTAGLAAAEEQRAADRLDPAAGRMLQAVWFDRGPAEPGGLLLVAHHLVVDAVSWRILLPDLAAAYAAIAAGAAPALEPAGTSFRRWAQALAETGPGRDAELPAWHALLEGAEPLGTRPLDPARDTAASMRHLDASVPADVTAALLTTVPSAFHTGINEVLLTGLALAVAEWRERRGGAAGALTVDLERHGREPLPGAADLSRTVGWFTALHPVRLDPGPVDPASARTGGPDAGRALKRIKEGLRAVPGDGLGHGVLRRLGRAPGLPDPQIGFNYLGRVAAGAAAEDWQPTAFGGAMDDRMPAAHALEAGGIVRDGAGGPELTLTLSWPGALLEEHQVRELADGWAAMLAGLAAHGAAPGAGGRTPSDLPLAGLGQEQVEELETAVPALTDVWPLSPLQEGLFFHALYAEDALDAYSGQGMLGLDGPLDPAVLRAAGQALLDRHANLRTGFRQLADLDKPVQVVVDRVELPWREADLSDAADPEAAADRLAAEELALGFDPARPPLLRFLLLRFGPRRHRLVLTNHHILMDGWSLPVFLRELTALYEAGGDPAALPPAPPYRDYLSWLGRQDADAARQAWAAELAGLTEPTLIAPADPARLPVVPERVLAKAGPELAAGLKELAREHGLTLNTVVQGAWALLVGRLTGRDDVVFGAVVAGRPPELPGIEDMLGLFVNTVPVRVPLDPAESLAGMLTGLQGRQTALMAHHHLGLGEIQRLAGPGASFDLLVAYENYPYDPAAERPAPDDTLRISPAGGRDSTHYPLTLAVMPGDTDLGLRFTYRPDLFDEATVHGYAQALLQVLRTVAGDPARPVGRVDVLGPDGLERALEHWNAAPAPRAGTTIGAVFAERVAERPDAVAVTDGATTLTYAELDAAADRVAAGLAGAGVTRGDRVGVLLGRSLRLVTVLLGVVKAGAAYVPADPEWPDARVGAVLDGIDVVVDEGWEPGAGLTGPAARPDDLAYVMFTSGSTGVPKGVAVTHAGVVALAADRAWGSVERVLFHAPHAFDASTWELWVPLLSGGTVVVAPPGRMDASVLADLVAEHELTAVHVTAGLFGALAEEAPGCFAGLAEVLTGGDAVDAVAVERVMSACPSLSVRELYGPTEITMCATTLSLRPGEPVPSVLPIGRPLDGARAYVLDGFLRPVLPGVAGELYLAGSGVARGYWGRPGQTAERFVASPFGPGRMYRTGDLARWTPEGELVFAGRTDDQVKIRGYRVEPGEVEAVLARHPDIARVAVVAREDHPGHKQLVAYVVGAEDQDALRAFAAENLPGYLIPAAFVPLAELPLTANGKIDRAALPAPGFTGAAEAREPSGPVETALCTLFAEVLRRDRVAVTDGFFDLGGDSIMSMQLVARARKAGIVITAQDVFEHRTPELLALVATGDPAAGPAPADAGTGPVPATPAMLRLARRTGRAGLRDFAQWLLAAAPAGLTAERLERAVRTVADHHDALRARLVVPDEQDPATWTLDVRPPGEPAGPLVTRVDAAALDDDALPGLAAGHARTLDPEAGVMFRAVWLDRGPGLPGRVLLVVSHLVVDGYSWRILLPDLAAAVNGEPLQPAGTSFRRWAGLLPAADPPEPVAAPLGGRPLDPRTDNAASMRRLTVRVPAEESEALLTTVPAAFHTGVDEVLLTGLAVAVAAWRPGPVTVDVEGHGREPLADGMDLSRTVGWFTALRTLRLDPGPVDLAELLAGGEPAARAVKRVKEQARTPVAATAEIGFNYLGRAAEGGGDPGGWAQLALGGYADDRTPATHALSASGTVRDGELTLSLSWPGGLLDEAVPQGVADAWAAALTGLARSAAAGGHTPSDFPLVDLTQDEVAELEAAHAGLAEVWPLSPLQEGLLFHAVYDSADTDVYAGQHVLDLRGPLDPAALRAAGQTLLDRHAPLRAAFRQLGDRTVQVICEGVALPWREESADLAGVPALAAAELAAGFDPAEPPLIRFLLVRVAADHHRLVITNHHLVLDGWSLPLLKRELFTLYREGAAHLRPVPPYRNYLAWLGDRDTETARTAWRAELAGLEEPTLVAEPDPARAPVVPEELQNRAAPGLTAALRALARSRDLTVNTLVQAAWALVLARLSGRGDVVFGAVVAGRPPELPGVEDMLGLFINTVPVRVPLDPAQPVAGLLADLQKRQSALMDHHHVGLAEIQRLAGPGAVFDTLLAYESFPAEAAPGGEALRVAPAGGRDATHYPLTLAISPGGERLGVRLTYRPDLYDRDAAQQITDRLLRVLEQFTAAPDAPVGRIGVLDAAEHARLTAPAPAAPLPGDTVIGLFEDRARLTPGAVAVTSATGDLTYAALDLAAGRLAARLAALGARPGRIVAIALPRSAETVVAVLAVLKSGAAYLPIDPDHPAPRVAFMLAEAGAVAVVCTKATGGLPDDAVRLVLDDPAAGPGAGGPAPTPPRPADPAYVLYTSGSTGRPKGVVVEHRSVVNYLAHAAERYTAVRTGALLHSPPAFDLTVTALLGPLVTGGRVVVGDLDAPGAPGGPLMVKLTPSHLRLFPEPPLPVRDLVVGGEQLTGDLLRPWRAALPDLAIVNEYGPTEATVGCAEYRIGPGDEPGDGVVPIGRALRNAALYLLDGFLHPVPDGAAGELYIAGEVLARGYLNRPGLTAGRFVASPFGPGRMYRTGDLARRDARGDLVYLGRADHQVKVRGFRIEPGEVEAVLAGHPDVSGAVVVARDDRLIAYVVREGEADLRAFAAAALPAAMVPAAVVDLAEFPLTVNGKLDRAALPAPDFTGRAAGRAPAGPVERLLCELFAEVLRLDSVGADAGFFDLGGDSIVSMQLVARARKAGLLFTPRQVFERRTPEQLALVATRSAAAPAADDPAGRVPLTPIMRWIAGHAGAGPLTGRFAQSATLEVPPGLDPDALGAALTALTGLHPVLRARLVRDDPADPATWALDIPAEAPAAEVGRVEAAGVPERDLPALLAAEGRAAAELLDPAAGRLVRAVWLDRGEAPGRVLLVVHHLAVDGVSWRILLPDLEAAYAGAAPDPAGTSFRRWALLAAAQAGEAAREAELPAWRDILAPGALGVGDRPLDPARDTAATVRRLSVEIPAELTAALLTGVPAAFHAGIDDVLLTALAAAVGETQGRAGPVVVDVERHGREPLASDVDLSRTVGWFTALHPVRLDLGDDVGFDELRAGGPAAGRAIKRVKEQLRSVPADGLGFGLLRHLNPRTAAALAELPAPAIGFNYLGRFGGAGRSPGSGGWRQTGLGGDVPDSMPAAHALEASGIVQDGAGGPVLTIALAWPAGLLAEADAHALAGSWTAMLTGLAAHAAAPGSGGHTPSDFPLLALAQDQVEEFEAIAAQIEKGMP</sequence>
<dbReference type="Gene3D" id="3.30.559.30">
    <property type="entry name" value="Nonribosomal peptide synthetase, condensation domain"/>
    <property type="match status" value="6"/>
</dbReference>
<evidence type="ECO:0000259" key="7">
    <source>
        <dbReference type="PROSITE" id="PS50075"/>
    </source>
</evidence>
<proteinExistence type="inferred from homology"/>
<dbReference type="GO" id="GO:0031177">
    <property type="term" value="F:phosphopantetheine binding"/>
    <property type="evidence" value="ECO:0007669"/>
    <property type="project" value="InterPro"/>
</dbReference>
<dbReference type="SUPFAM" id="SSF52777">
    <property type="entry name" value="CoA-dependent acyltransferases"/>
    <property type="match status" value="12"/>
</dbReference>
<dbReference type="Pfam" id="PF00550">
    <property type="entry name" value="PP-binding"/>
    <property type="match status" value="3"/>
</dbReference>
<evidence type="ECO:0000313" key="8">
    <source>
        <dbReference type="EMBL" id="MQY03035.1"/>
    </source>
</evidence>
<evidence type="ECO:0000256" key="6">
    <source>
        <dbReference type="ARBA" id="ARBA00023194"/>
    </source>
</evidence>
<dbReference type="CDD" id="cd19543">
    <property type="entry name" value="DCL_NRPS"/>
    <property type="match status" value="3"/>
</dbReference>
<dbReference type="PROSITE" id="PS00012">
    <property type="entry name" value="PHOSPHOPANTETHEINE"/>
    <property type="match status" value="3"/>
</dbReference>
<keyword evidence="6" id="KW-0045">Antibiotic biosynthesis</keyword>
<dbReference type="EC" id="6.1.1.13" evidence="8"/>
<dbReference type="Pfam" id="PF00501">
    <property type="entry name" value="AMP-binding"/>
    <property type="match status" value="4"/>
</dbReference>
<reference evidence="8 9" key="1">
    <citation type="submission" date="2019-10" db="EMBL/GenBank/DDBJ databases">
        <title>Actinomadura rubteroloni sp. nov. and Actinomadura macrotermitis sp. nov., isolated from the gut of fungus growing-termite Macrotermes natalensis.</title>
        <authorList>
            <person name="Benndorf R."/>
            <person name="Martin K."/>
            <person name="Kuefner M."/>
            <person name="De Beer W."/>
            <person name="Kaster A.-K."/>
            <person name="Vollmers J."/>
            <person name="Poulsen M."/>
            <person name="Beemelmanns C."/>
        </authorList>
    </citation>
    <scope>NUCLEOTIDE SEQUENCE [LARGE SCALE GENOMIC DNA]</scope>
    <source>
        <strain evidence="8 9">RB68</strain>
    </source>
</reference>
<keyword evidence="5" id="KW-0677">Repeat</keyword>
<dbReference type="EMBL" id="WEGH01000001">
    <property type="protein sequence ID" value="MQY03035.1"/>
    <property type="molecule type" value="Genomic_DNA"/>
</dbReference>
<evidence type="ECO:0000256" key="3">
    <source>
        <dbReference type="ARBA" id="ARBA00022450"/>
    </source>
</evidence>
<dbReference type="InterPro" id="IPR023213">
    <property type="entry name" value="CAT-like_dom_sf"/>
</dbReference>
<dbReference type="GO" id="GO:0017000">
    <property type="term" value="P:antibiotic biosynthetic process"/>
    <property type="evidence" value="ECO:0007669"/>
    <property type="project" value="UniProtKB-KW"/>
</dbReference>
<dbReference type="GO" id="GO:0016874">
    <property type="term" value="F:ligase activity"/>
    <property type="evidence" value="ECO:0007669"/>
    <property type="project" value="UniProtKB-KW"/>
</dbReference>
<dbReference type="InterPro" id="IPR001242">
    <property type="entry name" value="Condensation_dom"/>
</dbReference>
<dbReference type="Gene3D" id="3.40.50.12780">
    <property type="entry name" value="N-terminal domain of ligase-like"/>
    <property type="match status" value="2"/>
</dbReference>
<evidence type="ECO:0000313" key="9">
    <source>
        <dbReference type="Proteomes" id="UP000487268"/>
    </source>
</evidence>
<evidence type="ECO:0000256" key="5">
    <source>
        <dbReference type="ARBA" id="ARBA00022737"/>
    </source>
</evidence>
<keyword evidence="3" id="KW-0596">Phosphopantetheine</keyword>
<dbReference type="InterPro" id="IPR009081">
    <property type="entry name" value="PP-bd_ACP"/>
</dbReference>
<dbReference type="Gene3D" id="1.10.1200.10">
    <property type="entry name" value="ACP-like"/>
    <property type="match status" value="3"/>
</dbReference>
<dbReference type="InterPro" id="IPR042099">
    <property type="entry name" value="ANL_N_sf"/>
</dbReference>
<dbReference type="InterPro" id="IPR020806">
    <property type="entry name" value="PKS_PP-bd"/>
</dbReference>
<name>A0A7K0BPD2_9ACTN</name>
<dbReference type="SUPFAM" id="SSF47336">
    <property type="entry name" value="ACP-like"/>
    <property type="match status" value="3"/>
</dbReference>
<dbReference type="FunFam" id="3.30.300.30:FF:000010">
    <property type="entry name" value="Enterobactin synthetase component F"/>
    <property type="match status" value="2"/>
</dbReference>
<dbReference type="Proteomes" id="UP000487268">
    <property type="component" value="Unassembled WGS sequence"/>
</dbReference>
<dbReference type="CDD" id="cd05930">
    <property type="entry name" value="A_NRPS"/>
    <property type="match status" value="1"/>
</dbReference>
<comment type="cofactor">
    <cofactor evidence="1">
        <name>pantetheine 4'-phosphate</name>
        <dbReference type="ChEBI" id="CHEBI:47942"/>
    </cofactor>
</comment>
<feature type="domain" description="Carrier" evidence="7">
    <location>
        <begin position="3866"/>
        <end position="3940"/>
    </location>
</feature>
<protein>
    <submittedName>
        <fullName evidence="8">D-alanine--poly(Phosphoribitol) ligase subunit 1</fullName>
        <ecNumber evidence="8">6.1.1.13</ecNumber>
    </submittedName>
</protein>
<dbReference type="InterPro" id="IPR006162">
    <property type="entry name" value="Ppantetheine_attach_site"/>
</dbReference>
<organism evidence="8 9">
    <name type="scientific">Actinomadura macrotermitis</name>
    <dbReference type="NCBI Taxonomy" id="2585200"/>
    <lineage>
        <taxon>Bacteria</taxon>
        <taxon>Bacillati</taxon>
        <taxon>Actinomycetota</taxon>
        <taxon>Actinomycetes</taxon>
        <taxon>Streptosporangiales</taxon>
        <taxon>Thermomonosporaceae</taxon>
        <taxon>Actinomadura</taxon>
    </lineage>
</organism>
<evidence type="ECO:0000256" key="4">
    <source>
        <dbReference type="ARBA" id="ARBA00022553"/>
    </source>
</evidence>
<dbReference type="PANTHER" id="PTHR45527">
    <property type="entry name" value="NONRIBOSOMAL PEPTIDE SYNTHETASE"/>
    <property type="match status" value="1"/>
</dbReference>
<feature type="domain" description="Carrier" evidence="7">
    <location>
        <begin position="2431"/>
        <end position="2505"/>
    </location>
</feature>
<keyword evidence="4" id="KW-0597">Phosphoprotein</keyword>
<dbReference type="PROSITE" id="PS00455">
    <property type="entry name" value="AMP_BINDING"/>
    <property type="match status" value="3"/>
</dbReference>
<dbReference type="Gene3D" id="3.40.50.980">
    <property type="match status" value="2"/>
</dbReference>
<dbReference type="FunFam" id="1.10.1200.10:FF:000005">
    <property type="entry name" value="Nonribosomal peptide synthetase 1"/>
    <property type="match status" value="2"/>
</dbReference>
<dbReference type="PROSITE" id="PS50075">
    <property type="entry name" value="CARRIER"/>
    <property type="match status" value="3"/>
</dbReference>
<dbReference type="Gene3D" id="3.30.300.30">
    <property type="match status" value="3"/>
</dbReference>
<dbReference type="RefSeq" id="WP_207709571.1">
    <property type="nucleotide sequence ID" value="NZ_WEGH01000001.1"/>
</dbReference>
<accession>A0A7K0BPD2</accession>
<dbReference type="NCBIfam" id="TIGR01720">
    <property type="entry name" value="NRPS-para261"/>
    <property type="match status" value="2"/>
</dbReference>
<dbReference type="InterPro" id="IPR036736">
    <property type="entry name" value="ACP-like_sf"/>
</dbReference>
<evidence type="ECO:0000256" key="1">
    <source>
        <dbReference type="ARBA" id="ARBA00001957"/>
    </source>
</evidence>
<keyword evidence="9" id="KW-1185">Reference proteome</keyword>
<dbReference type="SUPFAM" id="SSF56801">
    <property type="entry name" value="Acetyl-CoA synthetase-like"/>
    <property type="match status" value="3"/>
</dbReference>